<name>A0A0F9BK85_9ZZZZ</name>
<accession>A0A0F9BK85</accession>
<dbReference type="EMBL" id="LAZR01037423">
    <property type="protein sequence ID" value="KKL22245.1"/>
    <property type="molecule type" value="Genomic_DNA"/>
</dbReference>
<evidence type="ECO:0000259" key="2">
    <source>
        <dbReference type="PROSITE" id="PS51186"/>
    </source>
</evidence>
<gene>
    <name evidence="3" type="ORF">LCGC14_2437350</name>
</gene>
<comment type="caution">
    <text evidence="3">The sequence shown here is derived from an EMBL/GenBank/DDBJ whole genome shotgun (WGS) entry which is preliminary data.</text>
</comment>
<dbReference type="PANTHER" id="PTHR13947">
    <property type="entry name" value="GNAT FAMILY N-ACETYLTRANSFERASE"/>
    <property type="match status" value="1"/>
</dbReference>
<dbReference type="PROSITE" id="PS51186">
    <property type="entry name" value="GNAT"/>
    <property type="match status" value="1"/>
</dbReference>
<feature type="domain" description="N-acetyltransferase" evidence="2">
    <location>
        <begin position="4"/>
        <end position="157"/>
    </location>
</feature>
<dbReference type="InterPro" id="IPR050769">
    <property type="entry name" value="NAT_camello-type"/>
</dbReference>
<dbReference type="Gene3D" id="3.40.630.30">
    <property type="match status" value="1"/>
</dbReference>
<organism evidence="3">
    <name type="scientific">marine sediment metagenome</name>
    <dbReference type="NCBI Taxonomy" id="412755"/>
    <lineage>
        <taxon>unclassified sequences</taxon>
        <taxon>metagenomes</taxon>
        <taxon>ecological metagenomes</taxon>
    </lineage>
</organism>
<keyword evidence="1" id="KW-0808">Transferase</keyword>
<dbReference type="GO" id="GO:0008080">
    <property type="term" value="F:N-acetyltransferase activity"/>
    <property type="evidence" value="ECO:0007669"/>
    <property type="project" value="InterPro"/>
</dbReference>
<dbReference type="SUPFAM" id="SSF55729">
    <property type="entry name" value="Acyl-CoA N-acyltransferases (Nat)"/>
    <property type="match status" value="1"/>
</dbReference>
<dbReference type="PANTHER" id="PTHR13947:SF37">
    <property type="entry name" value="LD18367P"/>
    <property type="match status" value="1"/>
</dbReference>
<dbReference type="InterPro" id="IPR016181">
    <property type="entry name" value="Acyl_CoA_acyltransferase"/>
</dbReference>
<evidence type="ECO:0000313" key="3">
    <source>
        <dbReference type="EMBL" id="KKL22245.1"/>
    </source>
</evidence>
<sequence>MENIEIRTFDPDDRDWLIAQHRQHYCAKEGFDESLGVLVTQIIDDFIDDHDPNCERGWIANHGDQRLGSIFCVKLDAQRAKLRLFLLMPESLGTGLGHLMLQTCMGFARDHGYEAMQLWTHESHRAAGRLYARNGWQLTGSRPVISFGKANVEQTWEILV</sequence>
<dbReference type="Pfam" id="PF00583">
    <property type="entry name" value="Acetyltransf_1"/>
    <property type="match status" value="1"/>
</dbReference>
<protein>
    <recommendedName>
        <fullName evidence="2">N-acetyltransferase domain-containing protein</fullName>
    </recommendedName>
</protein>
<dbReference type="InterPro" id="IPR000182">
    <property type="entry name" value="GNAT_dom"/>
</dbReference>
<reference evidence="3" key="1">
    <citation type="journal article" date="2015" name="Nature">
        <title>Complex archaea that bridge the gap between prokaryotes and eukaryotes.</title>
        <authorList>
            <person name="Spang A."/>
            <person name="Saw J.H."/>
            <person name="Jorgensen S.L."/>
            <person name="Zaremba-Niedzwiedzka K."/>
            <person name="Martijn J."/>
            <person name="Lind A.E."/>
            <person name="van Eijk R."/>
            <person name="Schleper C."/>
            <person name="Guy L."/>
            <person name="Ettema T.J."/>
        </authorList>
    </citation>
    <scope>NUCLEOTIDE SEQUENCE</scope>
</reference>
<dbReference type="AlphaFoldDB" id="A0A0F9BK85"/>
<proteinExistence type="predicted"/>
<evidence type="ECO:0000256" key="1">
    <source>
        <dbReference type="ARBA" id="ARBA00022679"/>
    </source>
</evidence>